<evidence type="ECO:0000256" key="3">
    <source>
        <dbReference type="ARBA" id="ARBA00022701"/>
    </source>
</evidence>
<dbReference type="GO" id="GO:0005524">
    <property type="term" value="F:ATP binding"/>
    <property type="evidence" value="ECO:0007669"/>
    <property type="project" value="UniProtKB-KW"/>
</dbReference>
<evidence type="ECO:0000256" key="8">
    <source>
        <dbReference type="ARBA" id="ARBA00023054"/>
    </source>
</evidence>
<evidence type="ECO:0000256" key="4">
    <source>
        <dbReference type="ARBA" id="ARBA00022737"/>
    </source>
</evidence>
<dbReference type="FunFam" id="3.20.180.20:FF:000001">
    <property type="entry name" value="Dynein axonemal heavy chain 5"/>
    <property type="match status" value="1"/>
</dbReference>
<dbReference type="GO" id="GO:0051959">
    <property type="term" value="F:dynein light intermediate chain binding"/>
    <property type="evidence" value="ECO:0007669"/>
    <property type="project" value="InterPro"/>
</dbReference>
<dbReference type="FunFam" id="1.20.140.100:FF:000007">
    <property type="entry name" value="Dynein axonemal heavy chain 9"/>
    <property type="match status" value="1"/>
</dbReference>
<protein>
    <submittedName>
        <fullName evidence="16">Uncharacterized protein</fullName>
    </submittedName>
</protein>
<feature type="non-terminal residue" evidence="16">
    <location>
        <position position="1684"/>
    </location>
</feature>
<evidence type="ECO:0000256" key="1">
    <source>
        <dbReference type="ARBA" id="ARBA00004430"/>
    </source>
</evidence>
<keyword evidence="7" id="KW-0243">Dynein</keyword>
<dbReference type="Gene3D" id="1.20.140.100">
    <property type="entry name" value="Dynein heavy chain, N-terminal domain 2"/>
    <property type="match status" value="1"/>
</dbReference>
<dbReference type="InterPro" id="IPR026983">
    <property type="entry name" value="DHC"/>
</dbReference>
<keyword evidence="12" id="KW-0966">Cell projection</keyword>
<gene>
    <name evidence="16" type="ORF">GDO78_020959</name>
</gene>
<dbReference type="InterPro" id="IPR013602">
    <property type="entry name" value="Dynein_heavy_linker"/>
</dbReference>
<feature type="domain" description="Dynein heavy chain tail" evidence="14">
    <location>
        <begin position="179"/>
        <end position="753"/>
    </location>
</feature>
<dbReference type="GO" id="GO:0005858">
    <property type="term" value="C:axonemal dynein complex"/>
    <property type="evidence" value="ECO:0007669"/>
    <property type="project" value="TreeGrafter"/>
</dbReference>
<reference evidence="16" key="1">
    <citation type="thesis" date="2020" institute="ProQuest LLC" country="789 East Eisenhower Parkway, Ann Arbor, MI, USA">
        <title>Comparative Genomics and Chromosome Evolution.</title>
        <authorList>
            <person name="Mudd A.B."/>
        </authorList>
    </citation>
    <scope>NUCLEOTIDE SEQUENCE</scope>
    <source>
        <strain evidence="16">HN-11 Male</strain>
        <tissue evidence="16">Kidney and liver</tissue>
    </source>
</reference>
<accession>A0A8J6EHR3</accession>
<keyword evidence="11" id="KW-0206">Cytoskeleton</keyword>
<name>A0A8J6EHR3_ELECQ</name>
<keyword evidence="2" id="KW-0963">Cytoplasm</keyword>
<evidence type="ECO:0000256" key="7">
    <source>
        <dbReference type="ARBA" id="ARBA00023017"/>
    </source>
</evidence>
<dbReference type="InterPro" id="IPR042222">
    <property type="entry name" value="Dynein_2_N"/>
</dbReference>
<keyword evidence="3" id="KW-0493">Microtubule</keyword>
<dbReference type="Proteomes" id="UP000770717">
    <property type="component" value="Unassembled WGS sequence"/>
</dbReference>
<dbReference type="Pfam" id="PF08393">
    <property type="entry name" value="DHC_N2"/>
    <property type="match status" value="1"/>
</dbReference>
<evidence type="ECO:0000256" key="10">
    <source>
        <dbReference type="ARBA" id="ARBA00023175"/>
    </source>
</evidence>
<evidence type="ECO:0000256" key="12">
    <source>
        <dbReference type="ARBA" id="ARBA00023273"/>
    </source>
</evidence>
<evidence type="ECO:0000313" key="16">
    <source>
        <dbReference type="EMBL" id="KAG9469246.1"/>
    </source>
</evidence>
<dbReference type="GO" id="GO:0007018">
    <property type="term" value="P:microtubule-based movement"/>
    <property type="evidence" value="ECO:0007669"/>
    <property type="project" value="InterPro"/>
</dbReference>
<dbReference type="InterPro" id="IPR013594">
    <property type="entry name" value="Dynein_heavy_tail"/>
</dbReference>
<evidence type="ECO:0000313" key="17">
    <source>
        <dbReference type="Proteomes" id="UP000770717"/>
    </source>
</evidence>
<dbReference type="InterPro" id="IPR042228">
    <property type="entry name" value="Dynein_linker_3"/>
</dbReference>
<feature type="coiled-coil region" evidence="13">
    <location>
        <begin position="754"/>
        <end position="781"/>
    </location>
</feature>
<evidence type="ECO:0000259" key="14">
    <source>
        <dbReference type="Pfam" id="PF08385"/>
    </source>
</evidence>
<evidence type="ECO:0000256" key="6">
    <source>
        <dbReference type="ARBA" id="ARBA00022840"/>
    </source>
</evidence>
<sequence length="1684" mass="196182">MEEPADRRLLFIEEYVLRSLKLKPERWQKCLSSEENQALLQRFLQKPEETLLVVAVTPAGLLLPLLHFPDSVKTKAVYFVKRSGGLLSGDLSAAPLQHFSAMVEEVIVPVLANQKNHQNWPQVVSRDVMRHVNNLKSSTFVMAGQVNGKTLLPLPSGSEKVEYIDDDTEKNDNLDKTIVHAIESAIIQWSHQVRAVLKRESSELLLLGKNPNPTVELDFWKNRYADLECIYNQLKTRKVRKMAELLERVESSYFPAFKALFRDVVAALSEAQDINLYLKPLQRHFEELENVEFNEVKPMIVPLMHLLCLVWAQSKYYNTPARIIVLLQEVCNLFIQQAWSYLNPEDLLKGETEESVARIQEVLSILRLLMNAFEESREKLPSYFKNGQEVKMWDFPSILVFARLESFINRLETIEDLLLTALDMMKLEKVEFGGIKGKVLSQTVADMYEEFQEMYKMFTERTYDCLDTENKEFEDDVSHFQLSIEDMDRRLGTVFCLAFNDTSGLEHAFQLLAMFGSLLDRPIIAQIAFDKYPLLITMFEEELDAAKAIYDRHMLEVTEGYPQINKNMPLVSGNLNWAKELRERLQAPYSNFRHITHPCMESEEGRRMKQKYEEMMSLLDQYIETLYEEWCQTVSEKSQYNLKRPLITRDPTSRLINVNFNPQLVSVLREVKYLQTLHMETIPKEAEDIFSSKESYRQYTANLELTTNWYNKVISTIIEVEFPLVEEQLKGIDSQLRSAEESLNWKEHGVWAYIQQVRDSVHDLERRVQKARDNVEEIQSIMKTWVLPIFERKDGKKDTFLNLDDRNERLEKRYNLIRESGTKIHQLVQENMKLFSAAPGSDMWKAYVDYIDEMVLDGFFNAIECSLKFILDNMDVKAGLAPLFEVQLDLIIPDMVFRPSLDLGASDGLYDIIEGLINDIYRISSLVTRLSQTSTFPNYQADMEDMADLADIRNFLMESVQNVMSTCAEYRNTFDQYAYLYVDDRKEFMRQFLLYSHVLTPEEIEAHAEDGVPETPPTLLQYREQINSYEKIYEEVNQMEPVNVFDCWMRVDAHPFKSALLNVIKRWSLMFKQHLIDHVTNSLADLEEFIKVAEQGLSKQLKEGDYNGLVEIMGHLMAVKDRQSSTDELFEPLKQTIELLKVYEQELPDEVYTQLEELPEKWNNIKKMAITVKQYVAPLQANEVTQLRKNCASFDVEQYSFRERFRKEAPFRFESVAPYQTLDLKHMEISKMEATMTSIYGSAALFEVSAPDYKQLKQCRKEVCLLKELWDMISLVTSSMDDWQTTRWREINVENMDLECKKFAKDIRNLDKEMRAWDAFTGLDNQVKNILTSLRAVAELQNPAIRERHWSQLMQATGVHFTMDEDTTLADLLRLNLHNFEDEVRGIVDKAVKEMGMEKVLKELDTTWSGMNFQYETHPRTNVPLIKSDEELIETLEDNQVQLQNLMTSKYIAFFLEEVSGWQKKLSTADSVISIWFEVQRTWSHLESIFIGSDDIRAQLPEDSKRFEGIDTDFKELAQDAHGTPNVVEATNKPALYDRLEDIQGRLSLCEKALAEYLDTKRLAFPRFYFISSADLLDILSNGTNPQVVMRHLSKLFDNMAKMKFEGEESKSGLGMYSKEDEYVTFSEPCDCSGQVETWLNRVLDSMRATVRHEMTEAVNAYEEKPREQWLFDYPAQVDFITAH</sequence>
<evidence type="ECO:0000256" key="11">
    <source>
        <dbReference type="ARBA" id="ARBA00023212"/>
    </source>
</evidence>
<dbReference type="Pfam" id="PF08385">
    <property type="entry name" value="DHC_N1"/>
    <property type="match status" value="1"/>
</dbReference>
<dbReference type="OrthoDB" id="10251809at2759"/>
<dbReference type="FunFam" id="1.10.287.2620:FF:000004">
    <property type="entry name" value="Dynein axonemal heavy chain 17"/>
    <property type="match status" value="1"/>
</dbReference>
<keyword evidence="8 13" id="KW-0175">Coiled coil</keyword>
<dbReference type="GO" id="GO:0045505">
    <property type="term" value="F:dynein intermediate chain binding"/>
    <property type="evidence" value="ECO:0007669"/>
    <property type="project" value="InterPro"/>
</dbReference>
<proteinExistence type="predicted"/>
<dbReference type="Gene3D" id="3.20.180.20">
    <property type="entry name" value="Dynein heavy chain, N-terminal domain 2"/>
    <property type="match status" value="1"/>
</dbReference>
<organism evidence="16 17">
    <name type="scientific">Eleutherodactylus coqui</name>
    <name type="common">Puerto Rican coqui</name>
    <dbReference type="NCBI Taxonomy" id="57060"/>
    <lineage>
        <taxon>Eukaryota</taxon>
        <taxon>Metazoa</taxon>
        <taxon>Chordata</taxon>
        <taxon>Craniata</taxon>
        <taxon>Vertebrata</taxon>
        <taxon>Euteleostomi</taxon>
        <taxon>Amphibia</taxon>
        <taxon>Batrachia</taxon>
        <taxon>Anura</taxon>
        <taxon>Neobatrachia</taxon>
        <taxon>Hyloidea</taxon>
        <taxon>Eleutherodactylidae</taxon>
        <taxon>Eleutherodactylinae</taxon>
        <taxon>Eleutherodactylus</taxon>
        <taxon>Eleutherodactylus</taxon>
    </lineage>
</organism>
<evidence type="ECO:0000256" key="5">
    <source>
        <dbReference type="ARBA" id="ARBA00022741"/>
    </source>
</evidence>
<comment type="subcellular location">
    <subcellularLocation>
        <location evidence="1">Cytoplasm</location>
        <location evidence="1">Cytoskeleton</location>
        <location evidence="1">Cilium axoneme</location>
    </subcellularLocation>
</comment>
<evidence type="ECO:0000256" key="13">
    <source>
        <dbReference type="SAM" id="Coils"/>
    </source>
</evidence>
<keyword evidence="17" id="KW-1185">Reference proteome</keyword>
<evidence type="ECO:0000256" key="2">
    <source>
        <dbReference type="ARBA" id="ARBA00022490"/>
    </source>
</evidence>
<keyword evidence="9" id="KW-0969">Cilium</keyword>
<keyword evidence="10" id="KW-0505">Motor protein</keyword>
<keyword evidence="5" id="KW-0547">Nucleotide-binding</keyword>
<feature type="domain" description="Dynein heavy chain linker" evidence="15">
    <location>
        <begin position="1256"/>
        <end position="1658"/>
    </location>
</feature>
<keyword evidence="4" id="KW-0677">Repeat</keyword>
<keyword evidence="6" id="KW-0067">ATP-binding</keyword>
<comment type="caution">
    <text evidence="16">The sequence shown here is derived from an EMBL/GenBank/DDBJ whole genome shotgun (WGS) entry which is preliminary data.</text>
</comment>
<dbReference type="Gene3D" id="1.10.287.2620">
    <property type="match status" value="1"/>
</dbReference>
<evidence type="ECO:0000256" key="9">
    <source>
        <dbReference type="ARBA" id="ARBA00023069"/>
    </source>
</evidence>
<dbReference type="EMBL" id="WNTK01000588">
    <property type="protein sequence ID" value="KAG9469246.1"/>
    <property type="molecule type" value="Genomic_DNA"/>
</dbReference>
<dbReference type="PANTHER" id="PTHR46532:SF11">
    <property type="entry name" value="DYNEIN AXONEMAL HEAVY CHAIN 12"/>
    <property type="match status" value="1"/>
</dbReference>
<dbReference type="GO" id="GO:0005874">
    <property type="term" value="C:microtubule"/>
    <property type="evidence" value="ECO:0007669"/>
    <property type="project" value="UniProtKB-KW"/>
</dbReference>
<dbReference type="PANTHER" id="PTHR46532">
    <property type="entry name" value="MALE FERTILITY FACTOR KL5"/>
    <property type="match status" value="1"/>
</dbReference>
<evidence type="ECO:0000259" key="15">
    <source>
        <dbReference type="Pfam" id="PF08393"/>
    </source>
</evidence>